<feature type="transmembrane region" description="Helical" evidence="2">
    <location>
        <begin position="12"/>
        <end position="34"/>
    </location>
</feature>
<dbReference type="EMBL" id="FNAH01000002">
    <property type="protein sequence ID" value="SDD76817.1"/>
    <property type="molecule type" value="Genomic_DNA"/>
</dbReference>
<reference evidence="3 4" key="1">
    <citation type="submission" date="2016-10" db="EMBL/GenBank/DDBJ databases">
        <authorList>
            <person name="de Groot N.N."/>
        </authorList>
    </citation>
    <scope>NUCLEOTIDE SEQUENCE [LARGE SCALE GENOMIC DNA]</scope>
    <source>
        <strain evidence="3 4">DSM 22220</strain>
    </source>
</reference>
<keyword evidence="2" id="KW-0472">Membrane</keyword>
<name>A0A1G6XHN2_9RHOB</name>
<dbReference type="STRING" id="591205.SAMN05421538_102388"/>
<keyword evidence="2" id="KW-1133">Transmembrane helix</keyword>
<dbReference type="Proteomes" id="UP000199344">
    <property type="component" value="Unassembled WGS sequence"/>
</dbReference>
<feature type="coiled-coil region" evidence="1">
    <location>
        <begin position="264"/>
        <end position="305"/>
    </location>
</feature>
<dbReference type="RefSeq" id="WP_176804933.1">
    <property type="nucleotide sequence ID" value="NZ_FNAH01000002.1"/>
</dbReference>
<sequence>MLNHYSELLRQYRRMIVIGALGAAAMALALSLLLQSAMPIYKSRVTVNMQPSEEALMFNKGFMGVSQFNPATIIVQTHIERILSREVAERAIDILLEEAGGALPESAPGALDRFKASVWRNWARLNYGYFIPANARTRMVNELISATEVEVVEGSYILLIEISHDNPELAARAANALAQAYIDTASRDFRDQAEAFDATLAQMQTDQQDLLADLQRRRRELDGDADQRGSDSVRAILLGRRDVAEQALLASARAGVSAERSAALQSALDAAEAALARHAETEAEIDRTDQQIRQAQAALSQLQERAVSAALSRQVRMEQVRVVSAARAPLYPAFPKTLVNTVVAAVAGAVLTLVPVMALDVLDGRVRTSDDLRRAVGTRALPNVTGRLIAQARRSLARPGRPAPAALHGFAQELGRQFLIDGAGRWPDRRIHVTGFGTREEIARLARLIEAAVKISVPSASEQPPLPRIVALPPVAQLDHWPNGHGTATIIGVTAGRVEAEELARLAKRDGGTAAPVFLAVQT</sequence>
<keyword evidence="4" id="KW-1185">Reference proteome</keyword>
<dbReference type="InterPro" id="IPR050445">
    <property type="entry name" value="Bact_polysacc_biosynth/exp"/>
</dbReference>
<evidence type="ECO:0000256" key="2">
    <source>
        <dbReference type="SAM" id="Phobius"/>
    </source>
</evidence>
<evidence type="ECO:0000313" key="3">
    <source>
        <dbReference type="EMBL" id="SDD76817.1"/>
    </source>
</evidence>
<dbReference type="PANTHER" id="PTHR32309">
    <property type="entry name" value="TYROSINE-PROTEIN KINASE"/>
    <property type="match status" value="1"/>
</dbReference>
<dbReference type="AlphaFoldDB" id="A0A1G6XHN2"/>
<keyword evidence="2" id="KW-0812">Transmembrane</keyword>
<gene>
    <name evidence="3" type="ORF">SAMN05421538_102388</name>
</gene>
<feature type="transmembrane region" description="Helical" evidence="2">
    <location>
        <begin position="337"/>
        <end position="359"/>
    </location>
</feature>
<proteinExistence type="predicted"/>
<accession>A0A1G6XHN2</accession>
<keyword evidence="1" id="KW-0175">Coiled coil</keyword>
<organism evidence="3 4">
    <name type="scientific">Paracoccus isoporae</name>
    <dbReference type="NCBI Taxonomy" id="591205"/>
    <lineage>
        <taxon>Bacteria</taxon>
        <taxon>Pseudomonadati</taxon>
        <taxon>Pseudomonadota</taxon>
        <taxon>Alphaproteobacteria</taxon>
        <taxon>Rhodobacterales</taxon>
        <taxon>Paracoccaceae</taxon>
        <taxon>Paracoccus</taxon>
    </lineage>
</organism>
<evidence type="ECO:0000313" key="4">
    <source>
        <dbReference type="Proteomes" id="UP000199344"/>
    </source>
</evidence>
<protein>
    <submittedName>
        <fullName evidence="3">Chain length determinant protein</fullName>
    </submittedName>
</protein>
<dbReference type="PANTHER" id="PTHR32309:SF31">
    <property type="entry name" value="CAPSULAR EXOPOLYSACCHARIDE FAMILY"/>
    <property type="match status" value="1"/>
</dbReference>
<evidence type="ECO:0000256" key="1">
    <source>
        <dbReference type="SAM" id="Coils"/>
    </source>
</evidence>